<dbReference type="OrthoDB" id="279982at2"/>
<dbReference type="InterPro" id="IPR002591">
    <property type="entry name" value="Phosphodiest/P_Trfase"/>
</dbReference>
<proteinExistence type="predicted"/>
<dbReference type="Proteomes" id="UP000199532">
    <property type="component" value="Unassembled WGS sequence"/>
</dbReference>
<dbReference type="Gene3D" id="3.90.182.10">
    <property type="entry name" value="Toxin - Anthrax Protective Antigen,domain 1"/>
    <property type="match status" value="1"/>
</dbReference>
<dbReference type="PROSITE" id="PS51257">
    <property type="entry name" value="PROKAR_LIPOPROTEIN"/>
    <property type="match status" value="1"/>
</dbReference>
<dbReference type="STRING" id="408657.SAMN04487995_4027"/>
<dbReference type="PANTHER" id="PTHR10151:SF120">
    <property type="entry name" value="BIS(5'-ADENOSYL)-TRIPHOSPHATASE"/>
    <property type="match status" value="1"/>
</dbReference>
<dbReference type="Pfam" id="PF07691">
    <property type="entry name" value="PA14"/>
    <property type="match status" value="1"/>
</dbReference>
<dbReference type="GO" id="GO:0016787">
    <property type="term" value="F:hydrolase activity"/>
    <property type="evidence" value="ECO:0007669"/>
    <property type="project" value="UniProtKB-ARBA"/>
</dbReference>
<dbReference type="SUPFAM" id="SSF53649">
    <property type="entry name" value="Alkaline phosphatase-like"/>
    <property type="match status" value="1"/>
</dbReference>
<dbReference type="Pfam" id="PF13290">
    <property type="entry name" value="CHB_HEX_C_1"/>
    <property type="match status" value="1"/>
</dbReference>
<dbReference type="RefSeq" id="WP_090338031.1">
    <property type="nucleotide sequence ID" value="NZ_FNXY01000006.1"/>
</dbReference>
<feature type="domain" description="PA14" evidence="1">
    <location>
        <begin position="407"/>
        <end position="551"/>
    </location>
</feature>
<dbReference type="Gene3D" id="3.40.720.10">
    <property type="entry name" value="Alkaline Phosphatase, subunit A"/>
    <property type="match status" value="1"/>
</dbReference>
<gene>
    <name evidence="2" type="ORF">SAMN04487995_4027</name>
</gene>
<dbReference type="PROSITE" id="PS51820">
    <property type="entry name" value="PA14"/>
    <property type="match status" value="1"/>
</dbReference>
<dbReference type="SUPFAM" id="SSF56988">
    <property type="entry name" value="Anthrax protective antigen"/>
    <property type="match status" value="1"/>
</dbReference>
<evidence type="ECO:0000313" key="3">
    <source>
        <dbReference type="Proteomes" id="UP000199532"/>
    </source>
</evidence>
<keyword evidence="3" id="KW-1185">Reference proteome</keyword>
<dbReference type="InterPro" id="IPR011658">
    <property type="entry name" value="PA14_dom"/>
</dbReference>
<dbReference type="InterPro" id="IPR059177">
    <property type="entry name" value="GH29D-like_dom"/>
</dbReference>
<evidence type="ECO:0000313" key="2">
    <source>
        <dbReference type="EMBL" id="SEJ29483.1"/>
    </source>
</evidence>
<dbReference type="InterPro" id="IPR037524">
    <property type="entry name" value="PA14/GLEYA"/>
</dbReference>
<accession>A0A1H6XK75</accession>
<dbReference type="SMART" id="SM00758">
    <property type="entry name" value="PA14"/>
    <property type="match status" value="1"/>
</dbReference>
<dbReference type="InterPro" id="IPR017850">
    <property type="entry name" value="Alkaline_phosphatase_core_sf"/>
</dbReference>
<sequence length="556" mass="61155">MICNSRTLNFLFLISLFASCKKASEKSPAGIEHVIVIGVDGLSPDGIQKAKTPVIDDMIAKGSVKWNVRTVLTSSSSQNWASMIMGAGPEQHGIISNDWEMDDHTLPPIVQEADGRFPTIFSVLHQAKPEAEIGTVYHWGGFGRLFQKNALNYDRNFSTEDSTATDFVRYIKEKKPVLGFVHFDHVDHAGHHGGHGSPEYYQSVAKADSLIGQILKGIRDAGIEDNTLVIIWADHGGIGYGHGGATPQEAEIAGIFYGKGVKKGYKVEQQVYTYDLAATIAFALDVTPPYAWTGRAVKSAFEGFSEPEKLWLGEKMVIQPVIYPERKLYQQAGGLFTTETAIVKIDTKAEKGVTRFTTDGKDPDQSSPEYKVPFTVNKTTVVKAKSFDEKGNASLLSTAYFRLVKAGFGNGLSTHFYQGNELSKIPQFNTLKKGSSWISPEFNISRDQINKLIEKGNESFALQFSGFIQIDNPGKYTFSTQSDDGSKLFVDGKVVVDNDGNHGVMEETGSIELTAGRHPIRVEYYNNGGGFWLDAFYKGPGVSKQLIPADKLFVKQ</sequence>
<dbReference type="PANTHER" id="PTHR10151">
    <property type="entry name" value="ECTONUCLEOTIDE PYROPHOSPHATASE/PHOSPHODIESTERASE"/>
    <property type="match status" value="1"/>
</dbReference>
<dbReference type="CDD" id="cd00016">
    <property type="entry name" value="ALP_like"/>
    <property type="match status" value="1"/>
</dbReference>
<dbReference type="Pfam" id="PF01663">
    <property type="entry name" value="Phosphodiest"/>
    <property type="match status" value="1"/>
</dbReference>
<reference evidence="2 3" key="1">
    <citation type="submission" date="2016-10" db="EMBL/GenBank/DDBJ databases">
        <authorList>
            <person name="de Groot N.N."/>
        </authorList>
    </citation>
    <scope>NUCLEOTIDE SEQUENCE [LARGE SCALE GENOMIC DNA]</scope>
    <source>
        <strain evidence="2 3">DSM 19938</strain>
    </source>
</reference>
<protein>
    <submittedName>
        <fullName evidence="2">Chitobiase/beta-hexosaminidase C-terminal domain-containing protein</fullName>
    </submittedName>
</protein>
<dbReference type="AlphaFoldDB" id="A0A1H6XK75"/>
<evidence type="ECO:0000259" key="1">
    <source>
        <dbReference type="PROSITE" id="PS51820"/>
    </source>
</evidence>
<dbReference type="EMBL" id="FNXY01000006">
    <property type="protein sequence ID" value="SEJ29483.1"/>
    <property type="molecule type" value="Genomic_DNA"/>
</dbReference>
<name>A0A1H6XK75_9BACT</name>
<organism evidence="2 3">
    <name type="scientific">Dyadobacter koreensis</name>
    <dbReference type="NCBI Taxonomy" id="408657"/>
    <lineage>
        <taxon>Bacteria</taxon>
        <taxon>Pseudomonadati</taxon>
        <taxon>Bacteroidota</taxon>
        <taxon>Cytophagia</taxon>
        <taxon>Cytophagales</taxon>
        <taxon>Spirosomataceae</taxon>
        <taxon>Dyadobacter</taxon>
    </lineage>
</organism>